<sequence length="281" mass="32947">MDEIFFYGMDLPIEEIVLDLPHENDDSMTEVSEFTEFEHRRSHVWKKYFSISPKSSIDNKLRALCKHCKKAKLIADSKYGTTNVKNHLEKCQAYQDYKRKLSPTQRSKAFFDQKIYRDLVAKAIIKHWYPFSWVEHEGNRAIHGYLSDDVKSICRNTAKPDCVKLYTSLKNKLKDTLCNLPGRVCLTYDLWTSCQTEGYLCLTAHFVDVNWKLSSVVLNFCHMEPPHKQAGVKETKALWFDVPTRWNSTYKILDRAIIYRDAFNKLNLVDKTYLHCPDALE</sequence>
<gene>
    <name evidence="8" type="ORF">RND81_06G071400</name>
</gene>
<comment type="caution">
    <text evidence="8">The sequence shown here is derived from an EMBL/GenBank/DDBJ whole genome shotgun (WGS) entry which is preliminary data.</text>
</comment>
<dbReference type="EMBL" id="JBDFQZ010000006">
    <property type="protein sequence ID" value="KAK9714090.1"/>
    <property type="molecule type" value="Genomic_DNA"/>
</dbReference>
<dbReference type="PANTHER" id="PTHR46481:SF6">
    <property type="entry name" value="ZINC FINGER BED DOMAIN-CONTAINING PROTEIN RICESLEEPER 2-LIKE"/>
    <property type="match status" value="1"/>
</dbReference>
<dbReference type="GO" id="GO:0005634">
    <property type="term" value="C:nucleus"/>
    <property type="evidence" value="ECO:0007669"/>
    <property type="project" value="UniProtKB-SubCell"/>
</dbReference>
<feature type="domain" description="BED-type" evidence="7">
    <location>
        <begin position="39"/>
        <end position="101"/>
    </location>
</feature>
<reference evidence="8" key="1">
    <citation type="submission" date="2024-03" db="EMBL/GenBank/DDBJ databases">
        <title>WGS assembly of Saponaria officinalis var. Norfolk2.</title>
        <authorList>
            <person name="Jenkins J."/>
            <person name="Shu S."/>
            <person name="Grimwood J."/>
            <person name="Barry K."/>
            <person name="Goodstein D."/>
            <person name="Schmutz J."/>
            <person name="Leebens-Mack J."/>
            <person name="Osbourn A."/>
        </authorList>
    </citation>
    <scope>NUCLEOTIDE SEQUENCE [LARGE SCALE GENOMIC DNA]</scope>
    <source>
        <strain evidence="8">JIC</strain>
    </source>
</reference>
<dbReference type="Proteomes" id="UP001443914">
    <property type="component" value="Unassembled WGS sequence"/>
</dbReference>
<evidence type="ECO:0000256" key="4">
    <source>
        <dbReference type="ARBA" id="ARBA00023015"/>
    </source>
</evidence>
<dbReference type="GO" id="GO:0008270">
    <property type="term" value="F:zinc ion binding"/>
    <property type="evidence" value="ECO:0007669"/>
    <property type="project" value="UniProtKB-KW"/>
</dbReference>
<protein>
    <recommendedName>
        <fullName evidence="7">BED-type domain-containing protein</fullName>
    </recommendedName>
</protein>
<dbReference type="InterPro" id="IPR012337">
    <property type="entry name" value="RNaseH-like_sf"/>
</dbReference>
<dbReference type="SUPFAM" id="SSF53098">
    <property type="entry name" value="Ribonuclease H-like"/>
    <property type="match status" value="1"/>
</dbReference>
<evidence type="ECO:0000256" key="5">
    <source>
        <dbReference type="ARBA" id="ARBA00023163"/>
    </source>
</evidence>
<dbReference type="GO" id="GO:0003677">
    <property type="term" value="F:DNA binding"/>
    <property type="evidence" value="ECO:0007669"/>
    <property type="project" value="InterPro"/>
</dbReference>
<keyword evidence="5" id="KW-0804">Transcription</keyword>
<evidence type="ECO:0000259" key="7">
    <source>
        <dbReference type="PROSITE" id="PS50808"/>
    </source>
</evidence>
<evidence type="ECO:0000256" key="1">
    <source>
        <dbReference type="ARBA" id="ARBA00022723"/>
    </source>
</evidence>
<accession>A0AAW1K4J4</accession>
<evidence type="ECO:0000256" key="3">
    <source>
        <dbReference type="ARBA" id="ARBA00022833"/>
    </source>
</evidence>
<name>A0AAW1K4J4_SAPOF</name>
<dbReference type="SMART" id="SM00614">
    <property type="entry name" value="ZnF_BED"/>
    <property type="match status" value="1"/>
</dbReference>
<keyword evidence="4" id="KW-0805">Transcription regulation</keyword>
<evidence type="ECO:0000313" key="9">
    <source>
        <dbReference type="Proteomes" id="UP001443914"/>
    </source>
</evidence>
<evidence type="ECO:0000256" key="2">
    <source>
        <dbReference type="ARBA" id="ARBA00022771"/>
    </source>
</evidence>
<evidence type="ECO:0000313" key="8">
    <source>
        <dbReference type="EMBL" id="KAK9714090.1"/>
    </source>
</evidence>
<dbReference type="AlphaFoldDB" id="A0AAW1K4J4"/>
<dbReference type="PROSITE" id="PS50808">
    <property type="entry name" value="ZF_BED"/>
    <property type="match status" value="1"/>
</dbReference>
<dbReference type="PANTHER" id="PTHR46481">
    <property type="entry name" value="ZINC FINGER BED DOMAIN-CONTAINING PROTEIN 4"/>
    <property type="match status" value="1"/>
</dbReference>
<keyword evidence="9" id="KW-1185">Reference proteome</keyword>
<evidence type="ECO:0000256" key="6">
    <source>
        <dbReference type="PROSITE-ProRule" id="PRU00027"/>
    </source>
</evidence>
<dbReference type="InterPro" id="IPR052035">
    <property type="entry name" value="ZnF_BED_domain_contain"/>
</dbReference>
<dbReference type="InterPro" id="IPR003656">
    <property type="entry name" value="Znf_BED"/>
</dbReference>
<proteinExistence type="predicted"/>
<keyword evidence="1" id="KW-0479">Metal-binding</keyword>
<keyword evidence="2 6" id="KW-0863">Zinc-finger</keyword>
<organism evidence="8 9">
    <name type="scientific">Saponaria officinalis</name>
    <name type="common">Common soapwort</name>
    <name type="synonym">Lychnis saponaria</name>
    <dbReference type="NCBI Taxonomy" id="3572"/>
    <lineage>
        <taxon>Eukaryota</taxon>
        <taxon>Viridiplantae</taxon>
        <taxon>Streptophyta</taxon>
        <taxon>Embryophyta</taxon>
        <taxon>Tracheophyta</taxon>
        <taxon>Spermatophyta</taxon>
        <taxon>Magnoliopsida</taxon>
        <taxon>eudicotyledons</taxon>
        <taxon>Gunneridae</taxon>
        <taxon>Pentapetalae</taxon>
        <taxon>Caryophyllales</taxon>
        <taxon>Caryophyllaceae</taxon>
        <taxon>Caryophylleae</taxon>
        <taxon>Saponaria</taxon>
    </lineage>
</organism>
<keyword evidence="3" id="KW-0862">Zinc</keyword>